<proteinExistence type="inferred from homology"/>
<dbReference type="InterPro" id="IPR002347">
    <property type="entry name" value="SDR_fam"/>
</dbReference>
<gene>
    <name evidence="4" type="primary">fabG_2</name>
    <name evidence="4" type="ORF">TRP8649_00101</name>
</gene>
<dbReference type="EC" id="1.1.1.100" evidence="4"/>
<dbReference type="InterPro" id="IPR057326">
    <property type="entry name" value="KR_dom"/>
</dbReference>
<dbReference type="Proteomes" id="UP000225972">
    <property type="component" value="Unassembled WGS sequence"/>
</dbReference>
<dbReference type="PRINTS" id="PR00081">
    <property type="entry name" value="GDHRDH"/>
</dbReference>
<dbReference type="Gene3D" id="3.40.50.720">
    <property type="entry name" value="NAD(P)-binding Rossmann-like Domain"/>
    <property type="match status" value="1"/>
</dbReference>
<dbReference type="InterPro" id="IPR036291">
    <property type="entry name" value="NAD(P)-bd_dom_sf"/>
</dbReference>
<keyword evidence="5" id="KW-1185">Reference proteome</keyword>
<dbReference type="OrthoDB" id="198783at2"/>
<dbReference type="PRINTS" id="PR00080">
    <property type="entry name" value="SDRFAMILY"/>
</dbReference>
<dbReference type="EMBL" id="FXXP01000001">
    <property type="protein sequence ID" value="SMX26029.1"/>
    <property type="molecule type" value="Genomic_DNA"/>
</dbReference>
<sequence length="250" mass="26313">MSYSKIALITGATRGIGRAIAHKYADEGCRLVVVYRSNQQTADETKAELEAKGAEVLMLQADLSDAEACARVVAAAKDRFGGIDTLINNAGGAYDGAFAAMNPEEYAGLIQCNLVAPMLLTIAAKDELIASAKAGRGGEVVMMASMAGVTGKEGQVPYSTTKGGLMGATRLLARELGPEGVRVNALAPGFIRTEMVEILEPKMYEHVLSASASPRMGEPYEVADAAWFLGSSNSSYLNGVIQRIDGGFLR</sequence>
<comment type="similarity">
    <text evidence="1">Belongs to the short-chain dehydrogenases/reductases (SDR) family.</text>
</comment>
<evidence type="ECO:0000313" key="4">
    <source>
        <dbReference type="EMBL" id="SMX26029.1"/>
    </source>
</evidence>
<name>A0A238J605_9RHOB</name>
<evidence type="ECO:0000256" key="1">
    <source>
        <dbReference type="ARBA" id="ARBA00006484"/>
    </source>
</evidence>
<dbReference type="AlphaFoldDB" id="A0A238J605"/>
<reference evidence="5" key="1">
    <citation type="submission" date="2017-05" db="EMBL/GenBank/DDBJ databases">
        <authorList>
            <person name="Rodrigo-Torres L."/>
            <person name="Arahal R. D."/>
            <person name="Lucena T."/>
        </authorList>
    </citation>
    <scope>NUCLEOTIDE SEQUENCE [LARGE SCALE GENOMIC DNA]</scope>
    <source>
        <strain evidence="5">CECT 8649</strain>
    </source>
</reference>
<dbReference type="SMART" id="SM00822">
    <property type="entry name" value="PKS_KR"/>
    <property type="match status" value="1"/>
</dbReference>
<accession>A0A238J605</accession>
<dbReference type="RefSeq" id="WP_099241593.1">
    <property type="nucleotide sequence ID" value="NZ_FXXP01000001.1"/>
</dbReference>
<organism evidence="4 5">
    <name type="scientific">Pelagimonas phthalicica</name>
    <dbReference type="NCBI Taxonomy" id="1037362"/>
    <lineage>
        <taxon>Bacteria</taxon>
        <taxon>Pseudomonadati</taxon>
        <taxon>Pseudomonadota</taxon>
        <taxon>Alphaproteobacteria</taxon>
        <taxon>Rhodobacterales</taxon>
        <taxon>Roseobacteraceae</taxon>
        <taxon>Pelagimonas</taxon>
    </lineage>
</organism>
<dbReference type="FunFam" id="3.40.50.720:FF:000173">
    <property type="entry name" value="3-oxoacyl-[acyl-carrier protein] reductase"/>
    <property type="match status" value="1"/>
</dbReference>
<dbReference type="SUPFAM" id="SSF51735">
    <property type="entry name" value="NAD(P)-binding Rossmann-fold domains"/>
    <property type="match status" value="1"/>
</dbReference>
<feature type="domain" description="Ketoreductase" evidence="3">
    <location>
        <begin position="5"/>
        <end position="189"/>
    </location>
</feature>
<evidence type="ECO:0000259" key="3">
    <source>
        <dbReference type="SMART" id="SM00822"/>
    </source>
</evidence>
<dbReference type="Pfam" id="PF13561">
    <property type="entry name" value="adh_short_C2"/>
    <property type="match status" value="1"/>
</dbReference>
<evidence type="ECO:0000256" key="2">
    <source>
        <dbReference type="ARBA" id="ARBA00023002"/>
    </source>
</evidence>
<dbReference type="GO" id="GO:0004316">
    <property type="term" value="F:3-oxoacyl-[acyl-carrier-protein] reductase (NADPH) activity"/>
    <property type="evidence" value="ECO:0007669"/>
    <property type="project" value="UniProtKB-EC"/>
</dbReference>
<keyword evidence="2 4" id="KW-0560">Oxidoreductase</keyword>
<dbReference type="InterPro" id="IPR050259">
    <property type="entry name" value="SDR"/>
</dbReference>
<dbReference type="PANTHER" id="PTHR42879:SF2">
    <property type="entry name" value="3-OXOACYL-[ACYL-CARRIER-PROTEIN] REDUCTASE FABG"/>
    <property type="match status" value="1"/>
</dbReference>
<dbReference type="PANTHER" id="PTHR42879">
    <property type="entry name" value="3-OXOACYL-(ACYL-CARRIER-PROTEIN) REDUCTASE"/>
    <property type="match status" value="1"/>
</dbReference>
<protein>
    <submittedName>
        <fullName evidence="4">3-oxoacyl-[acyl-carrier-protein] reductase FabG</fullName>
        <ecNumber evidence="4">1.1.1.100</ecNumber>
    </submittedName>
</protein>
<evidence type="ECO:0000313" key="5">
    <source>
        <dbReference type="Proteomes" id="UP000225972"/>
    </source>
</evidence>